<accession>A0A5S9NRR0</accession>
<gene>
    <name evidence="1" type="ORF">DPBNPPHM_02884</name>
    <name evidence="2" type="ORF">OPDIPICF_02483</name>
</gene>
<evidence type="ECO:0000313" key="2">
    <source>
        <dbReference type="EMBL" id="CAA0121638.1"/>
    </source>
</evidence>
<evidence type="ECO:0000313" key="3">
    <source>
        <dbReference type="Proteomes" id="UP000434580"/>
    </source>
</evidence>
<dbReference type="EMBL" id="CACSII010000002">
    <property type="protein sequence ID" value="CAA0090438.1"/>
    <property type="molecule type" value="Genomic_DNA"/>
</dbReference>
<evidence type="ECO:0000313" key="4">
    <source>
        <dbReference type="Proteomes" id="UP000441399"/>
    </source>
</evidence>
<dbReference type="Proteomes" id="UP000441399">
    <property type="component" value="Unassembled WGS sequence"/>
</dbReference>
<name>A0A5S9NRR0_9GAMM</name>
<evidence type="ECO:0000313" key="1">
    <source>
        <dbReference type="EMBL" id="CAA0090438.1"/>
    </source>
</evidence>
<proteinExistence type="predicted"/>
<protein>
    <submittedName>
        <fullName evidence="1">Uncharacterized protein</fullName>
    </submittedName>
</protein>
<sequence length="76" mass="8745">MANTRLVSSVCQRMNCGDGEFTPGLSYALMRDDVKNVLRLLRTHVLFSRECMQYPFISQVRFLNDEIQRKTGNGES</sequence>
<reference evidence="3 4" key="1">
    <citation type="submission" date="2019-11" db="EMBL/GenBank/DDBJ databases">
        <authorList>
            <person name="Holert J."/>
        </authorList>
    </citation>
    <scope>NUCLEOTIDE SEQUENCE [LARGE SCALE GENOMIC DNA]</scope>
    <source>
        <strain evidence="1">BC5_2</strain>
        <strain evidence="2">SB11_3</strain>
    </source>
</reference>
<dbReference type="AlphaFoldDB" id="A0A5S9NRR0"/>
<organism evidence="1 3">
    <name type="scientific">BD1-7 clade bacterium</name>
    <dbReference type="NCBI Taxonomy" id="2029982"/>
    <lineage>
        <taxon>Bacteria</taxon>
        <taxon>Pseudomonadati</taxon>
        <taxon>Pseudomonadota</taxon>
        <taxon>Gammaproteobacteria</taxon>
        <taxon>Cellvibrionales</taxon>
        <taxon>Spongiibacteraceae</taxon>
        <taxon>BD1-7 clade</taxon>
    </lineage>
</organism>
<dbReference type="EMBL" id="CACSIO010000045">
    <property type="protein sequence ID" value="CAA0121638.1"/>
    <property type="molecule type" value="Genomic_DNA"/>
</dbReference>
<dbReference type="Proteomes" id="UP000434580">
    <property type="component" value="Unassembled WGS sequence"/>
</dbReference>
<keyword evidence="4" id="KW-1185">Reference proteome</keyword>